<dbReference type="InterPro" id="IPR036280">
    <property type="entry name" value="Multihaem_cyt_sf"/>
</dbReference>
<dbReference type="SUPFAM" id="SSF48695">
    <property type="entry name" value="Multiheme cytochromes"/>
    <property type="match status" value="1"/>
</dbReference>
<keyword evidence="4" id="KW-0249">Electron transport</keyword>
<dbReference type="PANTHER" id="PTHR39425">
    <property type="entry name" value="LIPOPROTEIN CYTOCHROME C"/>
    <property type="match status" value="1"/>
</dbReference>
<keyword evidence="3 6" id="KW-0479">Metal-binding</keyword>
<feature type="compositionally biased region" description="Low complexity" evidence="7">
    <location>
        <begin position="45"/>
        <end position="62"/>
    </location>
</feature>
<keyword evidence="8" id="KW-1133">Transmembrane helix</keyword>
<dbReference type="Proteomes" id="UP001209885">
    <property type="component" value="Unassembled WGS sequence"/>
</dbReference>
<dbReference type="PANTHER" id="PTHR39425:SF1">
    <property type="entry name" value="CYTOCHROME C7-LIKE DOMAIN-CONTAINING PROTEIN"/>
    <property type="match status" value="1"/>
</dbReference>
<dbReference type="SUPFAM" id="SSF46626">
    <property type="entry name" value="Cytochrome c"/>
    <property type="match status" value="1"/>
</dbReference>
<gene>
    <name evidence="11" type="ORF">OO013_01850</name>
</gene>
<evidence type="ECO:0000256" key="3">
    <source>
        <dbReference type="ARBA" id="ARBA00022723"/>
    </source>
</evidence>
<evidence type="ECO:0000256" key="6">
    <source>
        <dbReference type="PROSITE-ProRule" id="PRU00433"/>
    </source>
</evidence>
<feature type="region of interest" description="Disordered" evidence="7">
    <location>
        <begin position="45"/>
        <end position="73"/>
    </location>
</feature>
<keyword evidence="5 6" id="KW-0408">Iron</keyword>
<sequence>MSIINYLNEKKMALGCKMRNFLFLICILSGTVAYAQQDSATAAGDAAAGGEQQETAAADDAASGGGEKYPGIPTDQASISAGQELFEGNCKTCHNIHTKLVGPALANVYERVPGEGEESIEWLHNFIYNSQKVIASGDPYAQKLWEEYKPTVMTSFPFEKEQVKDILAYIQQETIKGPATASTETGPGGEVTTDGKQTGISSTYMSVILGVLIFVLVLILVVLILIVNILVKYLKDKEDLDEADREVIEQKFSFKDLATNKVFLAILTAIFIAVVAKTSIDALFTVGIQQGYQPAQPIAFSHALHAGEYEIDCNYCHTGVRKSKNANIPSANICMNCHSVVKTESKQIQEIYKAVEENKPIEWVRIHNLPDLAYFNHEQHVEVGEIECQTCHGPIEEMEVVYQYAPLTMGWCINCHRETAVNADGNDYYNKLVELHNQETDEPMTVEDIGGLECSKCHY</sequence>
<name>A0ABT3RLU4_9BACT</name>
<dbReference type="Gene3D" id="1.10.760.10">
    <property type="entry name" value="Cytochrome c-like domain"/>
    <property type="match status" value="1"/>
</dbReference>
<proteinExistence type="predicted"/>
<evidence type="ECO:0000256" key="8">
    <source>
        <dbReference type="SAM" id="Phobius"/>
    </source>
</evidence>
<evidence type="ECO:0000259" key="10">
    <source>
        <dbReference type="PROSITE" id="PS51007"/>
    </source>
</evidence>
<dbReference type="InterPro" id="IPR036909">
    <property type="entry name" value="Cyt_c-like_dom_sf"/>
</dbReference>
<dbReference type="Pfam" id="PF02085">
    <property type="entry name" value="Cytochrom_CIII"/>
    <property type="match status" value="1"/>
</dbReference>
<keyword evidence="9" id="KW-0732">Signal</keyword>
<keyword evidence="8" id="KW-0812">Transmembrane</keyword>
<evidence type="ECO:0000256" key="2">
    <source>
        <dbReference type="ARBA" id="ARBA00022617"/>
    </source>
</evidence>
<dbReference type="EMBL" id="JAPFQN010000002">
    <property type="protein sequence ID" value="MCX2742587.1"/>
    <property type="molecule type" value="Genomic_DNA"/>
</dbReference>
<dbReference type="Pfam" id="PF00034">
    <property type="entry name" value="Cytochrom_C"/>
    <property type="match status" value="1"/>
</dbReference>
<evidence type="ECO:0000256" key="1">
    <source>
        <dbReference type="ARBA" id="ARBA00022448"/>
    </source>
</evidence>
<keyword evidence="12" id="KW-1185">Reference proteome</keyword>
<dbReference type="PROSITE" id="PS51007">
    <property type="entry name" value="CYTC"/>
    <property type="match status" value="1"/>
</dbReference>
<evidence type="ECO:0000256" key="5">
    <source>
        <dbReference type="ARBA" id="ARBA00023004"/>
    </source>
</evidence>
<keyword evidence="1" id="KW-0813">Transport</keyword>
<evidence type="ECO:0000256" key="9">
    <source>
        <dbReference type="SAM" id="SignalP"/>
    </source>
</evidence>
<reference evidence="11 12" key="1">
    <citation type="submission" date="2022-11" db="EMBL/GenBank/DDBJ databases">
        <title>The characterization of three novel Bacteroidetes species and genomic analysis of their roles in tidal elemental geochemical cycles.</title>
        <authorList>
            <person name="Ma K."/>
        </authorList>
    </citation>
    <scope>NUCLEOTIDE SEQUENCE [LARGE SCALE GENOMIC DNA]</scope>
    <source>
        <strain evidence="11 12">M17</strain>
    </source>
</reference>
<evidence type="ECO:0000256" key="4">
    <source>
        <dbReference type="ARBA" id="ARBA00022982"/>
    </source>
</evidence>
<protein>
    <submittedName>
        <fullName evidence="11">C-type cytochrome</fullName>
    </submittedName>
</protein>
<keyword evidence="2 6" id="KW-0349">Heme</keyword>
<feature type="signal peptide" evidence="9">
    <location>
        <begin position="1"/>
        <end position="35"/>
    </location>
</feature>
<feature type="domain" description="Cytochrome c" evidence="10">
    <location>
        <begin position="77"/>
        <end position="174"/>
    </location>
</feature>
<feature type="transmembrane region" description="Helical" evidence="8">
    <location>
        <begin position="262"/>
        <end position="280"/>
    </location>
</feature>
<evidence type="ECO:0000313" key="11">
    <source>
        <dbReference type="EMBL" id="MCX2742587.1"/>
    </source>
</evidence>
<evidence type="ECO:0000313" key="12">
    <source>
        <dbReference type="Proteomes" id="UP001209885"/>
    </source>
</evidence>
<feature type="transmembrane region" description="Helical" evidence="8">
    <location>
        <begin position="204"/>
        <end position="231"/>
    </location>
</feature>
<accession>A0ABT3RLU4</accession>
<feature type="chain" id="PRO_5047451495" evidence="9">
    <location>
        <begin position="36"/>
        <end position="459"/>
    </location>
</feature>
<dbReference type="InterPro" id="IPR020942">
    <property type="entry name" value="Cyt_c_III_dom"/>
</dbReference>
<dbReference type="InterPro" id="IPR009056">
    <property type="entry name" value="Cyt_c-like_dom"/>
</dbReference>
<keyword evidence="8" id="KW-0472">Membrane</keyword>
<organism evidence="11 12">
    <name type="scientific">Mangrovivirga halotolerans</name>
    <dbReference type="NCBI Taxonomy" id="2993936"/>
    <lineage>
        <taxon>Bacteria</taxon>
        <taxon>Pseudomonadati</taxon>
        <taxon>Bacteroidota</taxon>
        <taxon>Cytophagia</taxon>
        <taxon>Cytophagales</taxon>
        <taxon>Mangrovivirgaceae</taxon>
        <taxon>Mangrovivirga</taxon>
    </lineage>
</organism>
<dbReference type="RefSeq" id="WP_266054861.1">
    <property type="nucleotide sequence ID" value="NZ_JAPFQN010000002.1"/>
</dbReference>
<dbReference type="Gene3D" id="3.90.10.10">
    <property type="entry name" value="Cytochrome C3"/>
    <property type="match status" value="2"/>
</dbReference>
<evidence type="ECO:0000256" key="7">
    <source>
        <dbReference type="SAM" id="MobiDB-lite"/>
    </source>
</evidence>
<comment type="caution">
    <text evidence="11">The sequence shown here is derived from an EMBL/GenBank/DDBJ whole genome shotgun (WGS) entry which is preliminary data.</text>
</comment>
<dbReference type="CDD" id="cd08168">
    <property type="entry name" value="Cytochrom_C3"/>
    <property type="match status" value="1"/>
</dbReference>